<proteinExistence type="predicted"/>
<dbReference type="OrthoDB" id="19182at2759"/>
<protein>
    <submittedName>
        <fullName evidence="2">Uncharacterized protein</fullName>
    </submittedName>
</protein>
<name>A0A1E1W0Y2_PECGO</name>
<dbReference type="EMBL" id="GDQN01010431">
    <property type="protein sequence ID" value="JAT80623.1"/>
    <property type="molecule type" value="Transcribed_RNA"/>
</dbReference>
<reference evidence="2" key="1">
    <citation type="submission" date="2015-09" db="EMBL/GenBank/DDBJ databases">
        <title>De novo assembly of Pectinophora gossypiella (Pink Bollworm) gut transcriptome.</title>
        <authorList>
            <person name="Tassone E.E."/>
        </authorList>
    </citation>
    <scope>NUCLEOTIDE SEQUENCE</scope>
</reference>
<feature type="region of interest" description="Disordered" evidence="1">
    <location>
        <begin position="74"/>
        <end position="116"/>
    </location>
</feature>
<feature type="non-terminal residue" evidence="2">
    <location>
        <position position="116"/>
    </location>
</feature>
<gene>
    <name evidence="2" type="ORF">g.6471</name>
</gene>
<feature type="compositionally biased region" description="Acidic residues" evidence="1">
    <location>
        <begin position="35"/>
        <end position="49"/>
    </location>
</feature>
<sequence length="116" mass="12558">MSSPIQISDDDESFDQVDCDNRQTTRDIQEMVDISSDDGTDCEISDDDTLPAVNLRGPREISRSAVIRNIFPTKPQSNAIGNAPSTSTRVPEHVATSSGLAPQRTEPKIAGTVRSI</sequence>
<feature type="compositionally biased region" description="Polar residues" evidence="1">
    <location>
        <begin position="74"/>
        <end position="100"/>
    </location>
</feature>
<organism evidence="2">
    <name type="scientific">Pectinophora gossypiella</name>
    <name type="common">Cotton pink bollworm</name>
    <name type="synonym">Depressaria gossypiella</name>
    <dbReference type="NCBI Taxonomy" id="13191"/>
    <lineage>
        <taxon>Eukaryota</taxon>
        <taxon>Metazoa</taxon>
        <taxon>Ecdysozoa</taxon>
        <taxon>Arthropoda</taxon>
        <taxon>Hexapoda</taxon>
        <taxon>Insecta</taxon>
        <taxon>Pterygota</taxon>
        <taxon>Neoptera</taxon>
        <taxon>Endopterygota</taxon>
        <taxon>Lepidoptera</taxon>
        <taxon>Glossata</taxon>
        <taxon>Ditrysia</taxon>
        <taxon>Gelechioidea</taxon>
        <taxon>Gelechiidae</taxon>
        <taxon>Apatetrinae</taxon>
        <taxon>Pectinophora</taxon>
    </lineage>
</organism>
<accession>A0A1E1W0Y2</accession>
<evidence type="ECO:0000313" key="2">
    <source>
        <dbReference type="EMBL" id="JAT80623.1"/>
    </source>
</evidence>
<feature type="region of interest" description="Disordered" evidence="1">
    <location>
        <begin position="33"/>
        <end position="54"/>
    </location>
</feature>
<evidence type="ECO:0000256" key="1">
    <source>
        <dbReference type="SAM" id="MobiDB-lite"/>
    </source>
</evidence>
<dbReference type="AlphaFoldDB" id="A0A1E1W0Y2"/>